<feature type="chain" id="PRO_5006632867" evidence="4">
    <location>
        <begin position="20"/>
        <end position="408"/>
    </location>
</feature>
<sequence length="408" mass="42944">MKIAILGAGASGMAAALQAAWNGADVTLFERNAAVGRKLLVTGSGRCNITNAGVAAEKYACADPAWMETLLGRFGVSDWIDMLTAIGVPVQMTDDGWYYPLSNSAQSVVEAFASALEQAGVALLTAAQVSSLRAAGGGFGVRFWRDGREQEQTFARAIVSAGGKAYPSLGSRGELFPVLEKLGHTVLPKRPALAPLLVDLGRLRPLQGMRLNVRASLLDSREQVLGATRGNLIFTEWGLNGPAVMDLSHLVSARPGQTIELSLDLLGYIQAEFDALLAQKRASSMPLGVFLDAFFAPKVSGLLLQIAHLAGEVALRDVDDATLRRLVGGLKDMRLPVKGVRDFEFCQVSAGGVPVSEVDPQTMKSLRAPGLYLTGETLDVVGPCGGYNLQFAFSSGALAGRAAAGKDG</sequence>
<dbReference type="InterPro" id="IPR036188">
    <property type="entry name" value="FAD/NAD-bd_sf"/>
</dbReference>
<reference evidence="7" key="1">
    <citation type="submission" date="2015-07" db="EMBL/GenBank/DDBJ databases">
        <title>Draft Genome Sequences of Anaerolinea thermolimosa IMO-1, Bellilinea caldifistulae GOMI-1, Leptolinea tardivitalis YMTK-2, Levilinea saccharolytica KIBI-1,Longilinea arvoryzae KOME-1, Previously Described as Members of the Anaerolineaceae (Chloroflexi).</title>
        <authorList>
            <person name="Sekiguchi Y."/>
            <person name="Ohashi A."/>
            <person name="Matsuura N."/>
            <person name="Tourlousse M.D."/>
        </authorList>
    </citation>
    <scope>NUCLEOTIDE SEQUENCE [LARGE SCALE GENOMIC DNA]</scope>
    <source>
        <strain evidence="7">KOME-1</strain>
    </source>
</reference>
<evidence type="ECO:0000256" key="4">
    <source>
        <dbReference type="SAM" id="SignalP"/>
    </source>
</evidence>
<evidence type="ECO:0000256" key="1">
    <source>
        <dbReference type="ARBA" id="ARBA00001974"/>
    </source>
</evidence>
<evidence type="ECO:0000313" key="7">
    <source>
        <dbReference type="EMBL" id="GAP12681.1"/>
    </source>
</evidence>
<dbReference type="PANTHER" id="PTHR42887">
    <property type="entry name" value="OS12G0638800 PROTEIN"/>
    <property type="match status" value="1"/>
</dbReference>
<keyword evidence="3" id="KW-0274">FAD</keyword>
<dbReference type="Gene3D" id="1.10.8.260">
    <property type="entry name" value="HI0933 insert domain-like"/>
    <property type="match status" value="1"/>
</dbReference>
<name>A0A0S7BC09_9CHLR</name>
<organism evidence="7">
    <name type="scientific">Longilinea arvoryzae</name>
    <dbReference type="NCBI Taxonomy" id="360412"/>
    <lineage>
        <taxon>Bacteria</taxon>
        <taxon>Bacillati</taxon>
        <taxon>Chloroflexota</taxon>
        <taxon>Anaerolineae</taxon>
        <taxon>Anaerolineales</taxon>
        <taxon>Anaerolineaceae</taxon>
        <taxon>Longilinea</taxon>
    </lineage>
</organism>
<dbReference type="Proteomes" id="UP000055060">
    <property type="component" value="Unassembled WGS sequence"/>
</dbReference>
<accession>A0A0S7BC09</accession>
<evidence type="ECO:0000313" key="8">
    <source>
        <dbReference type="Proteomes" id="UP000055060"/>
    </source>
</evidence>
<dbReference type="Pfam" id="PF22780">
    <property type="entry name" value="HI0933_like_1st"/>
    <property type="match status" value="1"/>
</dbReference>
<dbReference type="InterPro" id="IPR057661">
    <property type="entry name" value="RsdA/BaiN/AoA(So)_Rossmann"/>
</dbReference>
<keyword evidence="2" id="KW-0285">Flavoprotein</keyword>
<evidence type="ECO:0000259" key="6">
    <source>
        <dbReference type="Pfam" id="PF22780"/>
    </source>
</evidence>
<dbReference type="InterPro" id="IPR004792">
    <property type="entry name" value="BaiN-like"/>
</dbReference>
<proteinExistence type="predicted"/>
<evidence type="ECO:0000256" key="2">
    <source>
        <dbReference type="ARBA" id="ARBA00022630"/>
    </source>
</evidence>
<gene>
    <name evidence="7" type="ORF">LARV_00417</name>
</gene>
<dbReference type="PANTHER" id="PTHR42887:SF2">
    <property type="entry name" value="OS12G0638800 PROTEIN"/>
    <property type="match status" value="1"/>
</dbReference>
<dbReference type="SUPFAM" id="SSF51905">
    <property type="entry name" value="FAD/NAD(P)-binding domain"/>
    <property type="match status" value="1"/>
</dbReference>
<dbReference type="InterPro" id="IPR023166">
    <property type="entry name" value="BaiN-like_dom_sf"/>
</dbReference>
<dbReference type="STRING" id="360412.LARV_00417"/>
<dbReference type="RefSeq" id="WP_075072088.1">
    <property type="nucleotide sequence ID" value="NZ_DF967972.1"/>
</dbReference>
<dbReference type="NCBIfam" id="TIGR00275">
    <property type="entry name" value="aminoacetone oxidase family FAD-binding enzyme"/>
    <property type="match status" value="1"/>
</dbReference>
<dbReference type="EMBL" id="DF967972">
    <property type="protein sequence ID" value="GAP12681.1"/>
    <property type="molecule type" value="Genomic_DNA"/>
</dbReference>
<dbReference type="SUPFAM" id="SSF160996">
    <property type="entry name" value="HI0933 insert domain-like"/>
    <property type="match status" value="1"/>
</dbReference>
<keyword evidence="8" id="KW-1185">Reference proteome</keyword>
<evidence type="ECO:0000259" key="5">
    <source>
        <dbReference type="Pfam" id="PF03486"/>
    </source>
</evidence>
<dbReference type="InterPro" id="IPR055178">
    <property type="entry name" value="RsdA/BaiN/AoA(So)-like_dom"/>
</dbReference>
<dbReference type="Pfam" id="PF03486">
    <property type="entry name" value="HI0933_like"/>
    <property type="match status" value="1"/>
</dbReference>
<dbReference type="AlphaFoldDB" id="A0A0S7BC09"/>
<comment type="cofactor">
    <cofactor evidence="1">
        <name>FAD</name>
        <dbReference type="ChEBI" id="CHEBI:57692"/>
    </cofactor>
</comment>
<dbReference type="Gene3D" id="3.50.50.60">
    <property type="entry name" value="FAD/NAD(P)-binding domain"/>
    <property type="match status" value="1"/>
</dbReference>
<dbReference type="Gene3D" id="2.40.30.10">
    <property type="entry name" value="Translation factors"/>
    <property type="match status" value="1"/>
</dbReference>
<dbReference type="PRINTS" id="PR00411">
    <property type="entry name" value="PNDRDTASEI"/>
</dbReference>
<dbReference type="OrthoDB" id="9773233at2"/>
<feature type="domain" description="RsdA/BaiN/AoA(So)-like insert" evidence="6">
    <location>
        <begin position="190"/>
        <end position="344"/>
    </location>
</feature>
<protein>
    <submittedName>
        <fullName evidence="7">Flavoprotein, HI0933 family</fullName>
    </submittedName>
</protein>
<feature type="signal peptide" evidence="4">
    <location>
        <begin position="1"/>
        <end position="19"/>
    </location>
</feature>
<evidence type="ECO:0000256" key="3">
    <source>
        <dbReference type="ARBA" id="ARBA00022827"/>
    </source>
</evidence>
<keyword evidence="4" id="KW-0732">Signal</keyword>
<feature type="domain" description="RsdA/BaiN/AoA(So)-like Rossmann fold-like" evidence="5">
    <location>
        <begin position="2"/>
        <end position="401"/>
    </location>
</feature>